<organism evidence="1">
    <name type="scientific">Faucicola osloensis</name>
    <name type="common">Moraxella osloensis</name>
    <dbReference type="NCBI Taxonomy" id="34062"/>
    <lineage>
        <taxon>Bacteria</taxon>
        <taxon>Pseudomonadati</taxon>
        <taxon>Pseudomonadota</taxon>
        <taxon>Gammaproteobacteria</taxon>
        <taxon>Moraxellales</taxon>
        <taxon>Moraxellaceae</taxon>
        <taxon>Faucicola</taxon>
    </lineage>
</organism>
<accession>A0AAW6TIA7</accession>
<sequence>MRNNILSPRLKNFLLTEVEGKLFYYNRPYNGVVFYEKHSNILEAYEVVEGEIVRTYISPCIITTRLDLNISNLIDATEFSCINEDIYDSGVIPQMYNEKIFQGLAFTFINGVCNREYYTNEDGIVVNQVEWNPDNFSADSFDIEVPNAHQWFYYYFGNFCFIQENQKFQNEGIRIEYDFNLNNLSRFEITGNILDTRNYLSCPVPVPKIFEIIENCQNQIFSSQTNLQLNGKYSKNLFQKWSQNNSFKLVEILSITGIENFDNLLLFNDKTIFSSLKRLYISKEIPNEMIEELKSTNPNFEIKVL</sequence>
<reference evidence="1" key="1">
    <citation type="submission" date="2019-04" db="EMBL/GenBank/DDBJ databases">
        <title>Moraxella osloensis CCUG 73412, isolated from corneal scrapings as causative agent of keratitis.</title>
        <authorList>
            <person name="Connolly G."/>
            <person name="Jaen-Luchoro D."/>
            <person name="Pinyeiro-Iglesias B."/>
            <person name="Curry A."/>
            <person name="Knowles S."/>
            <person name="Moore E.R.B."/>
        </authorList>
    </citation>
    <scope>NUCLEOTIDE SEQUENCE</scope>
    <source>
        <strain evidence="1">CCUG 73412</strain>
    </source>
</reference>
<protein>
    <submittedName>
        <fullName evidence="1">Uncharacterized protein</fullName>
    </submittedName>
</protein>
<dbReference type="AlphaFoldDB" id="A0AAW6TIA7"/>
<proteinExistence type="predicted"/>
<evidence type="ECO:0000313" key="1">
    <source>
        <dbReference type="EMBL" id="MDI4510925.1"/>
    </source>
</evidence>
<dbReference type="EMBL" id="SSCJ01000016">
    <property type="protein sequence ID" value="MDI4510925.1"/>
    <property type="molecule type" value="Genomic_DNA"/>
</dbReference>
<name>A0AAW6TIA7_FAUOS</name>
<gene>
    <name evidence="1" type="ORF">E6P75_12055</name>
</gene>
<comment type="caution">
    <text evidence="1">The sequence shown here is derived from an EMBL/GenBank/DDBJ whole genome shotgun (WGS) entry which is preliminary data.</text>
</comment>